<organism evidence="1 2">
    <name type="scientific">Actinomadura spongiicola</name>
    <dbReference type="NCBI Taxonomy" id="2303421"/>
    <lineage>
        <taxon>Bacteria</taxon>
        <taxon>Bacillati</taxon>
        <taxon>Actinomycetota</taxon>
        <taxon>Actinomycetes</taxon>
        <taxon>Streptosporangiales</taxon>
        <taxon>Thermomonosporaceae</taxon>
        <taxon>Actinomadura</taxon>
    </lineage>
</organism>
<protein>
    <submittedName>
        <fullName evidence="1">Uncharacterized protein</fullName>
    </submittedName>
</protein>
<dbReference type="AlphaFoldDB" id="A0A372GGT6"/>
<gene>
    <name evidence="1" type="ORF">D0T12_13625</name>
</gene>
<comment type="caution">
    <text evidence="1">The sequence shown here is derived from an EMBL/GenBank/DDBJ whole genome shotgun (WGS) entry which is preliminary data.</text>
</comment>
<reference evidence="1 2" key="1">
    <citation type="submission" date="2018-08" db="EMBL/GenBank/DDBJ databases">
        <title>Actinomadura spongicola sp. nov., isolated from marine sponge Leucetta chagosensis.</title>
        <authorList>
            <person name="Li L."/>
            <person name="Lin H.W."/>
        </authorList>
    </citation>
    <scope>NUCLEOTIDE SEQUENCE [LARGE SCALE GENOMIC DNA]</scope>
    <source>
        <strain evidence="1 2">LHW52907</strain>
    </source>
</reference>
<accession>A0A372GGT6</accession>
<keyword evidence="2" id="KW-1185">Reference proteome</keyword>
<dbReference type="EMBL" id="QVNQ01000004">
    <property type="protein sequence ID" value="RFS84588.1"/>
    <property type="molecule type" value="Genomic_DNA"/>
</dbReference>
<dbReference type="Proteomes" id="UP000262882">
    <property type="component" value="Unassembled WGS sequence"/>
</dbReference>
<evidence type="ECO:0000313" key="1">
    <source>
        <dbReference type="EMBL" id="RFS84588.1"/>
    </source>
</evidence>
<dbReference type="OrthoDB" id="3483444at2"/>
<sequence>MLTFNSFGPAERLHTAIRRRAPQVAAAVVRDDETGLSHVRITYRQAGPLTADWDGTAYRWRHGDGPYESLPADPEQAADAIAAELGVRIEHP</sequence>
<evidence type="ECO:0000313" key="2">
    <source>
        <dbReference type="Proteomes" id="UP000262882"/>
    </source>
</evidence>
<dbReference type="RefSeq" id="WP_117399931.1">
    <property type="nucleotide sequence ID" value="NZ_QVNQ01000004.1"/>
</dbReference>
<name>A0A372GGT6_9ACTN</name>
<proteinExistence type="predicted"/>